<comment type="caution">
    <text evidence="2">The sequence shown here is derived from an EMBL/GenBank/DDBJ whole genome shotgun (WGS) entry which is preliminary data.</text>
</comment>
<dbReference type="AlphaFoldDB" id="A0A921NPD6"/>
<evidence type="ECO:0000313" key="2">
    <source>
        <dbReference type="EMBL" id="KAF0675307.1"/>
    </source>
</evidence>
<dbReference type="Proteomes" id="UP000698242">
    <property type="component" value="Unassembled WGS sequence"/>
</dbReference>
<feature type="region of interest" description="Disordered" evidence="1">
    <location>
        <begin position="59"/>
        <end position="78"/>
    </location>
</feature>
<name>A0A921NPD6_9RHOB</name>
<evidence type="ECO:0000313" key="3">
    <source>
        <dbReference type="Proteomes" id="UP000698242"/>
    </source>
</evidence>
<dbReference type="EMBL" id="APKE01000027">
    <property type="protein sequence ID" value="KAF0675307.1"/>
    <property type="molecule type" value="Genomic_DNA"/>
</dbReference>
<reference evidence="2" key="1">
    <citation type="submission" date="2013-03" db="EMBL/GenBank/DDBJ databases">
        <title>Genome Sequence of the Profundibacterium mesophilum strain KAUST100406-0324T from Red Sea, a novel genus in the family Rhodobacteraceae.</title>
        <authorList>
            <person name="Essack M."/>
            <person name="Alam I."/>
            <person name="Lafi F."/>
            <person name="Alawi W."/>
            <person name="Kamanu F."/>
            <person name="Al-Suwailem A."/>
            <person name="Lee O.O."/>
            <person name="Xu Y."/>
            <person name="Bajic V."/>
            <person name="Qian P.-Y."/>
            <person name="Archer J."/>
        </authorList>
    </citation>
    <scope>NUCLEOTIDE SEQUENCE</scope>
    <source>
        <strain evidence="2">KAUST100406-0324</strain>
    </source>
</reference>
<protein>
    <submittedName>
        <fullName evidence="2">Uncharacterized protein</fullName>
    </submittedName>
</protein>
<organism evidence="2 3">
    <name type="scientific">Profundibacterium mesophilum KAUST100406-0324</name>
    <dbReference type="NCBI Taxonomy" id="1037889"/>
    <lineage>
        <taxon>Bacteria</taxon>
        <taxon>Pseudomonadati</taxon>
        <taxon>Pseudomonadota</taxon>
        <taxon>Alphaproteobacteria</taxon>
        <taxon>Rhodobacterales</taxon>
        <taxon>Roseobacteraceae</taxon>
        <taxon>Profundibacterium</taxon>
    </lineage>
</organism>
<feature type="compositionally biased region" description="Low complexity" evidence="1">
    <location>
        <begin position="59"/>
        <end position="76"/>
    </location>
</feature>
<evidence type="ECO:0000256" key="1">
    <source>
        <dbReference type="SAM" id="MobiDB-lite"/>
    </source>
</evidence>
<sequence length="126" mass="13273">MAANLRIPICNAVVEPGRENRLVPPDVSSVPASRLHRRMRCPLAELLRGPCDQVTGMAQARGQGAAAPGGEPASLGQGRYGKVRLPGIGLHATARQKGIADPAGHGRGICPIWFTVPRMRNRSAPG</sequence>
<keyword evidence="3" id="KW-1185">Reference proteome</keyword>
<gene>
    <name evidence="2" type="ORF">PMES_02429</name>
</gene>
<proteinExistence type="predicted"/>
<accession>A0A921NPD6</accession>